<evidence type="ECO:0000256" key="1">
    <source>
        <dbReference type="ARBA" id="ARBA00022723"/>
    </source>
</evidence>
<gene>
    <name evidence="4" type="ORF">JKP34_16435</name>
</gene>
<dbReference type="CDD" id="cd09988">
    <property type="entry name" value="Formimidoylglutamase"/>
    <property type="match status" value="1"/>
</dbReference>
<keyword evidence="5" id="KW-1185">Reference proteome</keyword>
<comment type="caution">
    <text evidence="4">The sequence shown here is derived from an EMBL/GenBank/DDBJ whole genome shotgun (WGS) entry which is preliminary data.</text>
</comment>
<dbReference type="PANTHER" id="PTHR11358">
    <property type="entry name" value="ARGINASE/AGMATINASE"/>
    <property type="match status" value="1"/>
</dbReference>
<sequence>MDLRLFFNPVSEELFDNIKKQGSFYKSIKVYTEVFPDYKEADIALIGISDKHNSDEEHGLWEGADAIRKKLYRLTKGSGAYKIVDLGNISETIDIEQSYGRVQEVCRACIENNTLPVLIGGSHDFSYEQYKAYEEMEKLISIINVDAFLDMEEPEASPNTNFVQKILMHQPNYLFNYSHLAYQSYLVSQQAVNILERLHFEAHRIGALRHDIKEMEPIIRQADMMSFDVTAIKSADFPASEKAQPFGLTGEEACQLCWYAGINDKLSSVGFFEFDPWLDDQSEKSASVLATMIWYFIEGFYHRKDHTDFRSNDYAKYVVTMPEDETDDHIIFYKSLVSEKWWMEIPNPNDKKIYNRNFIVPCSYSDYEQAMKGEIPERWVAMHAKLF</sequence>
<dbReference type="EMBL" id="JAERQG010000004">
    <property type="protein sequence ID" value="MBL0766858.1"/>
    <property type="molecule type" value="Genomic_DNA"/>
</dbReference>
<dbReference type="Proteomes" id="UP000642920">
    <property type="component" value="Unassembled WGS sequence"/>
</dbReference>
<dbReference type="RefSeq" id="WP_201923852.1">
    <property type="nucleotide sequence ID" value="NZ_JAERQG010000004.1"/>
</dbReference>
<comment type="similarity">
    <text evidence="3">Belongs to the arginase family.</text>
</comment>
<name>A0A937ANQ1_9BACT</name>
<organism evidence="4 5">
    <name type="scientific">Marivirga atlantica</name>
    <dbReference type="NCBI Taxonomy" id="1548457"/>
    <lineage>
        <taxon>Bacteria</taxon>
        <taxon>Pseudomonadati</taxon>
        <taxon>Bacteroidota</taxon>
        <taxon>Cytophagia</taxon>
        <taxon>Cytophagales</taxon>
        <taxon>Marivirgaceae</taxon>
        <taxon>Marivirga</taxon>
    </lineage>
</organism>
<reference evidence="4" key="1">
    <citation type="submission" date="2021-01" db="EMBL/GenBank/DDBJ databases">
        <title>Marivirga sp. nov., isolated from intertidal surface sediments.</title>
        <authorList>
            <person name="Zhang M."/>
        </authorList>
    </citation>
    <scope>NUCLEOTIDE SEQUENCE</scope>
    <source>
        <strain evidence="4">SM1354</strain>
    </source>
</reference>
<proteinExistence type="inferred from homology"/>
<keyword evidence="1" id="KW-0479">Metal-binding</keyword>
<evidence type="ECO:0000313" key="4">
    <source>
        <dbReference type="EMBL" id="MBL0766858.1"/>
    </source>
</evidence>
<dbReference type="Gene3D" id="3.40.800.10">
    <property type="entry name" value="Ureohydrolase domain"/>
    <property type="match status" value="1"/>
</dbReference>
<dbReference type="PANTHER" id="PTHR11358:SF26">
    <property type="entry name" value="GUANIDINO ACID HYDROLASE, MITOCHONDRIAL"/>
    <property type="match status" value="1"/>
</dbReference>
<dbReference type="PROSITE" id="PS51409">
    <property type="entry name" value="ARGINASE_2"/>
    <property type="match status" value="1"/>
</dbReference>
<dbReference type="AlphaFoldDB" id="A0A937ANQ1"/>
<dbReference type="GO" id="GO:0033389">
    <property type="term" value="P:putrescine biosynthetic process from arginine, via agmatine"/>
    <property type="evidence" value="ECO:0007669"/>
    <property type="project" value="TreeGrafter"/>
</dbReference>
<accession>A0A937ANQ1</accession>
<evidence type="ECO:0000256" key="3">
    <source>
        <dbReference type="PROSITE-ProRule" id="PRU00742"/>
    </source>
</evidence>
<evidence type="ECO:0000313" key="5">
    <source>
        <dbReference type="Proteomes" id="UP000642920"/>
    </source>
</evidence>
<keyword evidence="2" id="KW-0378">Hydrolase</keyword>
<evidence type="ECO:0000256" key="2">
    <source>
        <dbReference type="ARBA" id="ARBA00022801"/>
    </source>
</evidence>
<dbReference type="SUPFAM" id="SSF52768">
    <property type="entry name" value="Arginase/deacetylase"/>
    <property type="match status" value="1"/>
</dbReference>
<dbReference type="InterPro" id="IPR006035">
    <property type="entry name" value="Ureohydrolase"/>
</dbReference>
<dbReference type="GO" id="GO:0046872">
    <property type="term" value="F:metal ion binding"/>
    <property type="evidence" value="ECO:0007669"/>
    <property type="project" value="UniProtKB-KW"/>
</dbReference>
<protein>
    <submittedName>
        <fullName evidence="4">Formimidoylglutamase</fullName>
    </submittedName>
</protein>
<dbReference type="InterPro" id="IPR023696">
    <property type="entry name" value="Ureohydrolase_dom_sf"/>
</dbReference>
<dbReference type="GO" id="GO:0008783">
    <property type="term" value="F:agmatinase activity"/>
    <property type="evidence" value="ECO:0007669"/>
    <property type="project" value="TreeGrafter"/>
</dbReference>
<dbReference type="Pfam" id="PF00491">
    <property type="entry name" value="Arginase"/>
    <property type="match status" value="1"/>
</dbReference>